<evidence type="ECO:0000313" key="9">
    <source>
        <dbReference type="EMBL" id="CAG8053580.1"/>
    </source>
</evidence>
<proteinExistence type="predicted"/>
<evidence type="ECO:0000256" key="7">
    <source>
        <dbReference type="SAM" id="SignalP"/>
    </source>
</evidence>
<keyword evidence="5" id="KW-0119">Carbohydrate metabolism</keyword>
<dbReference type="OrthoDB" id="2125469at2759"/>
<evidence type="ECO:0000256" key="2">
    <source>
        <dbReference type="ARBA" id="ARBA00022723"/>
    </source>
</evidence>
<dbReference type="AlphaFoldDB" id="A0A9W4HLV0"/>
<evidence type="ECO:0000256" key="3">
    <source>
        <dbReference type="ARBA" id="ARBA00022729"/>
    </source>
</evidence>
<keyword evidence="2" id="KW-0479">Metal-binding</keyword>
<dbReference type="InterPro" id="IPR002509">
    <property type="entry name" value="NODB_dom"/>
</dbReference>
<dbReference type="Gene3D" id="3.20.20.370">
    <property type="entry name" value="Glycoside hydrolase/deacetylase"/>
    <property type="match status" value="1"/>
</dbReference>
<evidence type="ECO:0000256" key="1">
    <source>
        <dbReference type="ARBA" id="ARBA00001941"/>
    </source>
</evidence>
<keyword evidence="3 7" id="KW-0732">Signal</keyword>
<keyword evidence="6" id="KW-0170">Cobalt</keyword>
<name>A0A9W4HLV0_PENOL</name>
<sequence length="249" mass="27717">MLSLLLILLATLSLAQSRNITLPPFIPVPKIPYNASLPHGTVLNHCSIPGTIALTFDDGPYIHTSRILDVLAHHGARATFFINGRNRGHIDEFPDLVIRAHEEGHQLGSHTWAHPSLPTLTKDQMRRQMTALESAFSHILGFYPTYMRAPFLATSDAVMDVMDELGYHVIGASVDTKDYAFDDPDTNWRSFERFLEGLDAGGTVVLAHDSHQNTAEILVENMLAEIETRGLSAVTVGECLGHYQWYRTE</sequence>
<organism evidence="9 10">
    <name type="scientific">Penicillium olsonii</name>
    <dbReference type="NCBI Taxonomy" id="99116"/>
    <lineage>
        <taxon>Eukaryota</taxon>
        <taxon>Fungi</taxon>
        <taxon>Dikarya</taxon>
        <taxon>Ascomycota</taxon>
        <taxon>Pezizomycotina</taxon>
        <taxon>Eurotiomycetes</taxon>
        <taxon>Eurotiomycetidae</taxon>
        <taxon>Eurotiales</taxon>
        <taxon>Aspergillaceae</taxon>
        <taxon>Penicillium</taxon>
    </lineage>
</organism>
<dbReference type="Proteomes" id="UP001153618">
    <property type="component" value="Unassembled WGS sequence"/>
</dbReference>
<dbReference type="InterPro" id="IPR011330">
    <property type="entry name" value="Glyco_hydro/deAcase_b/a-brl"/>
</dbReference>
<evidence type="ECO:0000256" key="4">
    <source>
        <dbReference type="ARBA" id="ARBA00022801"/>
    </source>
</evidence>
<dbReference type="PANTHER" id="PTHR46471:SF2">
    <property type="entry name" value="CHITIN DEACETYLASE-RELATED"/>
    <property type="match status" value="1"/>
</dbReference>
<evidence type="ECO:0000313" key="10">
    <source>
        <dbReference type="Proteomes" id="UP001153618"/>
    </source>
</evidence>
<feature type="chain" id="PRO_5040790502" description="NodB homology domain-containing protein" evidence="7">
    <location>
        <begin position="18"/>
        <end position="249"/>
    </location>
</feature>
<dbReference type="GO" id="GO:0046872">
    <property type="term" value="F:metal ion binding"/>
    <property type="evidence" value="ECO:0007669"/>
    <property type="project" value="UniProtKB-KW"/>
</dbReference>
<dbReference type="PANTHER" id="PTHR46471">
    <property type="entry name" value="CHITIN DEACETYLASE"/>
    <property type="match status" value="1"/>
</dbReference>
<accession>A0A9W4HLV0</accession>
<dbReference type="Pfam" id="PF01522">
    <property type="entry name" value="Polysacc_deac_1"/>
    <property type="match status" value="1"/>
</dbReference>
<dbReference type="PROSITE" id="PS51677">
    <property type="entry name" value="NODB"/>
    <property type="match status" value="1"/>
</dbReference>
<feature type="domain" description="NodB homology" evidence="8">
    <location>
        <begin position="50"/>
        <end position="234"/>
    </location>
</feature>
<evidence type="ECO:0000256" key="6">
    <source>
        <dbReference type="ARBA" id="ARBA00023285"/>
    </source>
</evidence>
<gene>
    <name evidence="9" type="ORF">POLS_LOCUS3337</name>
</gene>
<dbReference type="CDD" id="cd10951">
    <property type="entry name" value="CE4_ClCDA_like"/>
    <property type="match status" value="1"/>
</dbReference>
<dbReference type="SUPFAM" id="SSF88713">
    <property type="entry name" value="Glycoside hydrolase/deacetylase"/>
    <property type="match status" value="1"/>
</dbReference>
<evidence type="ECO:0000259" key="8">
    <source>
        <dbReference type="PROSITE" id="PS51677"/>
    </source>
</evidence>
<dbReference type="GO" id="GO:0005975">
    <property type="term" value="P:carbohydrate metabolic process"/>
    <property type="evidence" value="ECO:0007669"/>
    <property type="project" value="InterPro"/>
</dbReference>
<feature type="signal peptide" evidence="7">
    <location>
        <begin position="1"/>
        <end position="17"/>
    </location>
</feature>
<dbReference type="GO" id="GO:0016810">
    <property type="term" value="F:hydrolase activity, acting on carbon-nitrogen (but not peptide) bonds"/>
    <property type="evidence" value="ECO:0007669"/>
    <property type="project" value="InterPro"/>
</dbReference>
<evidence type="ECO:0000256" key="5">
    <source>
        <dbReference type="ARBA" id="ARBA00023277"/>
    </source>
</evidence>
<comment type="cofactor">
    <cofactor evidence="1">
        <name>Co(2+)</name>
        <dbReference type="ChEBI" id="CHEBI:48828"/>
    </cofactor>
</comment>
<keyword evidence="10" id="KW-1185">Reference proteome</keyword>
<dbReference type="EMBL" id="CAJVOS010000016">
    <property type="protein sequence ID" value="CAG8053580.1"/>
    <property type="molecule type" value="Genomic_DNA"/>
</dbReference>
<keyword evidence="4" id="KW-0378">Hydrolase</keyword>
<reference evidence="9" key="1">
    <citation type="submission" date="2021-07" db="EMBL/GenBank/DDBJ databases">
        <authorList>
            <person name="Branca A.L. A."/>
        </authorList>
    </citation>
    <scope>NUCLEOTIDE SEQUENCE</scope>
</reference>
<protein>
    <recommendedName>
        <fullName evidence="8">NodB homology domain-containing protein</fullName>
    </recommendedName>
</protein>
<comment type="caution">
    <text evidence="9">The sequence shown here is derived from an EMBL/GenBank/DDBJ whole genome shotgun (WGS) entry which is preliminary data.</text>
</comment>